<feature type="region of interest" description="Disordered" evidence="1">
    <location>
        <begin position="274"/>
        <end position="334"/>
    </location>
</feature>
<organism evidence="2 3">
    <name type="scientific">Actinidia rufa</name>
    <dbReference type="NCBI Taxonomy" id="165716"/>
    <lineage>
        <taxon>Eukaryota</taxon>
        <taxon>Viridiplantae</taxon>
        <taxon>Streptophyta</taxon>
        <taxon>Embryophyta</taxon>
        <taxon>Tracheophyta</taxon>
        <taxon>Spermatophyta</taxon>
        <taxon>Magnoliopsida</taxon>
        <taxon>eudicotyledons</taxon>
        <taxon>Gunneridae</taxon>
        <taxon>Pentapetalae</taxon>
        <taxon>asterids</taxon>
        <taxon>Ericales</taxon>
        <taxon>Actinidiaceae</taxon>
        <taxon>Actinidia</taxon>
    </lineage>
</organism>
<evidence type="ECO:0000313" key="2">
    <source>
        <dbReference type="EMBL" id="GFZ04480.1"/>
    </source>
</evidence>
<accession>A0A7J0G131</accession>
<reference evidence="2 3" key="1">
    <citation type="submission" date="2019-07" db="EMBL/GenBank/DDBJ databases">
        <title>De Novo Assembly of kiwifruit Actinidia rufa.</title>
        <authorList>
            <person name="Sugita-Konishi S."/>
            <person name="Sato K."/>
            <person name="Mori E."/>
            <person name="Abe Y."/>
            <person name="Kisaki G."/>
            <person name="Hamano K."/>
            <person name="Suezawa K."/>
            <person name="Otani M."/>
            <person name="Fukuda T."/>
            <person name="Manabe T."/>
            <person name="Gomi K."/>
            <person name="Tabuchi M."/>
            <person name="Akimitsu K."/>
            <person name="Kataoka I."/>
        </authorList>
    </citation>
    <scope>NUCLEOTIDE SEQUENCE [LARGE SCALE GENOMIC DNA]</scope>
    <source>
        <strain evidence="3">cv. Fuchu</strain>
    </source>
</reference>
<dbReference type="Proteomes" id="UP000585474">
    <property type="component" value="Unassembled WGS sequence"/>
</dbReference>
<comment type="caution">
    <text evidence="2">The sequence shown here is derived from an EMBL/GenBank/DDBJ whole genome shotgun (WGS) entry which is preliminary data.</text>
</comment>
<gene>
    <name evidence="2" type="ORF">Acr_17g0000520</name>
</gene>
<dbReference type="EMBL" id="BJWL01000017">
    <property type="protein sequence ID" value="GFZ04480.1"/>
    <property type="molecule type" value="Genomic_DNA"/>
</dbReference>
<keyword evidence="3" id="KW-1185">Reference proteome</keyword>
<sequence>MEKTLSSLQQPTRVSLGSAIRWSNRAGWKSPGRRRHRSRLSGPDAEPRFTVHEIWIYRFSSPSPLLVAVSVAHRRCRSVAHRRCRRSSTSRLLSLPVIDDFSGRPTLPSSIDVRFSNGDSVEVLVKYPWKPLPSSIDVRFANGTLLNYWLSTRGSLSSVRSVNKIGSGGHGQLHNSPRVVDSVQRGAKNNSCPNRRMVVGSPGDCGLRVVAHPKLGIIHCTEDCFPESEVVLTAPGVFDHCPTVATIVPNVARRKPFKKMSCNRMRKKILSISDEARQRVDDSVSPEHAAGDDGKGSAAPGVKVLSQGKGKDKSEGHGPPMGKKWARRLLGKDD</sequence>
<name>A0A7J0G131_9ERIC</name>
<proteinExistence type="predicted"/>
<protein>
    <submittedName>
        <fullName evidence="2">Pyruvate decarboxylase-2</fullName>
    </submittedName>
</protein>
<feature type="compositionally biased region" description="Basic residues" evidence="1">
    <location>
        <begin position="324"/>
        <end position="334"/>
    </location>
</feature>
<evidence type="ECO:0000256" key="1">
    <source>
        <dbReference type="SAM" id="MobiDB-lite"/>
    </source>
</evidence>
<keyword evidence="2" id="KW-0670">Pyruvate</keyword>
<evidence type="ECO:0000313" key="3">
    <source>
        <dbReference type="Proteomes" id="UP000585474"/>
    </source>
</evidence>
<dbReference type="AlphaFoldDB" id="A0A7J0G131"/>